<dbReference type="EMBL" id="JADBGQ010000005">
    <property type="protein sequence ID" value="KAG5398930.1"/>
    <property type="molecule type" value="Genomic_DNA"/>
</dbReference>
<organism evidence="2 3">
    <name type="scientific">Brassica rapa subsp. trilocularis</name>
    <dbReference type="NCBI Taxonomy" id="1813537"/>
    <lineage>
        <taxon>Eukaryota</taxon>
        <taxon>Viridiplantae</taxon>
        <taxon>Streptophyta</taxon>
        <taxon>Embryophyta</taxon>
        <taxon>Tracheophyta</taxon>
        <taxon>Spermatophyta</taxon>
        <taxon>Magnoliopsida</taxon>
        <taxon>eudicotyledons</taxon>
        <taxon>Gunneridae</taxon>
        <taxon>Pentapetalae</taxon>
        <taxon>rosids</taxon>
        <taxon>malvids</taxon>
        <taxon>Brassicales</taxon>
        <taxon>Brassicaceae</taxon>
        <taxon>Brassiceae</taxon>
        <taxon>Brassica</taxon>
    </lineage>
</organism>
<dbReference type="Proteomes" id="UP000823674">
    <property type="component" value="Chromosome A05"/>
</dbReference>
<comment type="caution">
    <text evidence="2">The sequence shown here is derived from an EMBL/GenBank/DDBJ whole genome shotgun (WGS) entry which is preliminary data.</text>
</comment>
<feature type="compositionally biased region" description="Polar residues" evidence="1">
    <location>
        <begin position="224"/>
        <end position="235"/>
    </location>
</feature>
<evidence type="ECO:0000313" key="2">
    <source>
        <dbReference type="EMBL" id="KAG5398930.1"/>
    </source>
</evidence>
<keyword evidence="3" id="KW-1185">Reference proteome</keyword>
<name>A0ABQ7MKD8_BRACM</name>
<proteinExistence type="predicted"/>
<feature type="compositionally biased region" description="Polar residues" evidence="1">
    <location>
        <begin position="1"/>
        <end position="10"/>
    </location>
</feature>
<protein>
    <submittedName>
        <fullName evidence="2">Uncharacterized protein</fullName>
    </submittedName>
</protein>
<feature type="compositionally biased region" description="Low complexity" evidence="1">
    <location>
        <begin position="279"/>
        <end position="294"/>
    </location>
</feature>
<evidence type="ECO:0000313" key="3">
    <source>
        <dbReference type="Proteomes" id="UP000823674"/>
    </source>
</evidence>
<accession>A0ABQ7MKD8</accession>
<sequence length="336" mass="35728">RSTTTVSPTPASHRPLIRRRLLSQISGPSPPLQMKKKKPKNSPTKSTSKSSSPTKSKPVTIDLPINETKIVSDAQIGSPADTVAQQLKDSLDLASVLKDIPTCEKVIAVEQADPSPARDEINSPTLELSVVGQNRCSSVEVSDDATVSIDKSSSDVGVQIAAADAKVDTLSSPAAVVDPPPSTGAAAAVNCPKKQKNESTGRKTRRGRSKDKQAWREVDKTKADNSLSSQSQASLTVPVRSEIVQAELHKSQLGTAKDKVVGESSNTPFYLLPVRARSRSGASGSSRSDVQPDSSDVESSDSDLEEGELKIEHQLALLRGWKLQTLSSLCRIPSGH</sequence>
<gene>
    <name evidence="2" type="primary">A05g509430.1_BraROA</name>
    <name evidence="2" type="ORF">IGI04_020744</name>
</gene>
<feature type="compositionally biased region" description="Low complexity" evidence="1">
    <location>
        <begin position="41"/>
        <end position="58"/>
    </location>
</feature>
<feature type="non-terminal residue" evidence="2">
    <location>
        <position position="1"/>
    </location>
</feature>
<feature type="compositionally biased region" description="Basic and acidic residues" evidence="1">
    <location>
        <begin position="210"/>
        <end position="223"/>
    </location>
</feature>
<feature type="compositionally biased region" description="Acidic residues" evidence="1">
    <location>
        <begin position="295"/>
        <end position="306"/>
    </location>
</feature>
<feature type="region of interest" description="Disordered" evidence="1">
    <location>
        <begin position="270"/>
        <end position="306"/>
    </location>
</feature>
<evidence type="ECO:0000256" key="1">
    <source>
        <dbReference type="SAM" id="MobiDB-lite"/>
    </source>
</evidence>
<feature type="region of interest" description="Disordered" evidence="1">
    <location>
        <begin position="168"/>
        <end position="238"/>
    </location>
</feature>
<reference evidence="2 3" key="1">
    <citation type="submission" date="2021-03" db="EMBL/GenBank/DDBJ databases">
        <authorList>
            <person name="King G.J."/>
            <person name="Bancroft I."/>
            <person name="Baten A."/>
            <person name="Bloomfield J."/>
            <person name="Borpatragohain P."/>
            <person name="He Z."/>
            <person name="Irish N."/>
            <person name="Irwin J."/>
            <person name="Liu K."/>
            <person name="Mauleon R.P."/>
            <person name="Moore J."/>
            <person name="Morris R."/>
            <person name="Ostergaard L."/>
            <person name="Wang B."/>
            <person name="Wells R."/>
        </authorList>
    </citation>
    <scope>NUCLEOTIDE SEQUENCE [LARGE SCALE GENOMIC DNA]</scope>
    <source>
        <strain evidence="2">R-o-18</strain>
        <tissue evidence="2">Leaf</tissue>
    </source>
</reference>
<feature type="region of interest" description="Disordered" evidence="1">
    <location>
        <begin position="1"/>
        <end position="63"/>
    </location>
</feature>